<feature type="non-terminal residue" evidence="2">
    <location>
        <position position="177"/>
    </location>
</feature>
<feature type="non-terminal residue" evidence="2">
    <location>
        <position position="1"/>
    </location>
</feature>
<dbReference type="Pfam" id="PF17820">
    <property type="entry name" value="PDZ_6"/>
    <property type="match status" value="1"/>
</dbReference>
<feature type="domain" description="PDZ" evidence="1">
    <location>
        <begin position="1"/>
        <end position="35"/>
    </location>
</feature>
<dbReference type="InterPro" id="IPR045375">
    <property type="entry name" value="Put_radical_SAM-like_N"/>
</dbReference>
<accession>A0A383B1A0</accession>
<name>A0A383B1A0_9ZZZZ</name>
<dbReference type="InterPro" id="IPR041489">
    <property type="entry name" value="PDZ_6"/>
</dbReference>
<dbReference type="PROSITE" id="PS50106">
    <property type="entry name" value="PDZ"/>
    <property type="match status" value="1"/>
</dbReference>
<dbReference type="EMBL" id="UINC01196553">
    <property type="protein sequence ID" value="SVE13603.1"/>
    <property type="molecule type" value="Genomic_DNA"/>
</dbReference>
<dbReference type="InterPro" id="IPR058240">
    <property type="entry name" value="rSAM_sf"/>
</dbReference>
<evidence type="ECO:0000313" key="2">
    <source>
        <dbReference type="EMBL" id="SVE13603.1"/>
    </source>
</evidence>
<proteinExistence type="predicted"/>
<protein>
    <recommendedName>
        <fullName evidence="1">PDZ domain-containing protein</fullName>
    </recommendedName>
</protein>
<sequence length="177" mass="20258">VIAVREVEQGTLADRSGFRVGDHILAINGEQISDLIDFQVASSEAHLLVEVERQDRIYEVEVERRSGEAMGLDFEEMHLRRCNNKCVFCFLHQMPGGLRRSLYFEDDDYRLSFLHGSYVTLTNVRDSDLQRIIEQGLTPQYISVHATDPELRQQLLGRTKPTMPILERIQLLADGGI</sequence>
<organism evidence="2">
    <name type="scientific">marine metagenome</name>
    <dbReference type="NCBI Taxonomy" id="408172"/>
    <lineage>
        <taxon>unclassified sequences</taxon>
        <taxon>metagenomes</taxon>
        <taxon>ecological metagenomes</taxon>
    </lineage>
</organism>
<dbReference type="InterPro" id="IPR001478">
    <property type="entry name" value="PDZ"/>
</dbReference>
<dbReference type="SUPFAM" id="SSF50156">
    <property type="entry name" value="PDZ domain-like"/>
    <property type="match status" value="1"/>
</dbReference>
<dbReference type="SUPFAM" id="SSF102114">
    <property type="entry name" value="Radical SAM enzymes"/>
    <property type="match status" value="1"/>
</dbReference>
<evidence type="ECO:0000259" key="1">
    <source>
        <dbReference type="PROSITE" id="PS50106"/>
    </source>
</evidence>
<reference evidence="2" key="1">
    <citation type="submission" date="2018-05" db="EMBL/GenBank/DDBJ databases">
        <authorList>
            <person name="Lanie J.A."/>
            <person name="Ng W.-L."/>
            <person name="Kazmierczak K.M."/>
            <person name="Andrzejewski T.M."/>
            <person name="Davidsen T.M."/>
            <person name="Wayne K.J."/>
            <person name="Tettelin H."/>
            <person name="Glass J.I."/>
            <person name="Rusch D."/>
            <person name="Podicherti R."/>
            <person name="Tsui H.-C.T."/>
            <person name="Winkler M.E."/>
        </authorList>
    </citation>
    <scope>NUCLEOTIDE SEQUENCE</scope>
</reference>
<dbReference type="InterPro" id="IPR036034">
    <property type="entry name" value="PDZ_sf"/>
</dbReference>
<dbReference type="Pfam" id="PF19238">
    <property type="entry name" value="Radical_SAM_2"/>
    <property type="match status" value="1"/>
</dbReference>
<gene>
    <name evidence="2" type="ORF">METZ01_LOCUS466457</name>
</gene>
<dbReference type="Gene3D" id="2.30.42.10">
    <property type="match status" value="1"/>
</dbReference>
<dbReference type="AlphaFoldDB" id="A0A383B1A0"/>